<keyword evidence="5 7" id="KW-1133">Transmembrane helix</keyword>
<evidence type="ECO:0000256" key="7">
    <source>
        <dbReference type="RuleBase" id="RU362048"/>
    </source>
</evidence>
<evidence type="ECO:0000256" key="5">
    <source>
        <dbReference type="ARBA" id="ARBA00022989"/>
    </source>
</evidence>
<evidence type="ECO:0000256" key="3">
    <source>
        <dbReference type="ARBA" id="ARBA00022475"/>
    </source>
</evidence>
<dbReference type="InterPro" id="IPR002771">
    <property type="entry name" value="Multi_antbiot-R_MarC"/>
</dbReference>
<feature type="transmembrane region" description="Helical" evidence="7">
    <location>
        <begin position="120"/>
        <end position="142"/>
    </location>
</feature>
<keyword evidence="3" id="KW-1003">Cell membrane</keyword>
<dbReference type="AlphaFoldDB" id="A0A158HPA0"/>
<organism evidence="8 9">
    <name type="scientific">Caballeronia humi</name>
    <dbReference type="NCBI Taxonomy" id="326474"/>
    <lineage>
        <taxon>Bacteria</taxon>
        <taxon>Pseudomonadati</taxon>
        <taxon>Pseudomonadota</taxon>
        <taxon>Betaproteobacteria</taxon>
        <taxon>Burkholderiales</taxon>
        <taxon>Burkholderiaceae</taxon>
        <taxon>Caballeronia</taxon>
    </lineage>
</organism>
<protein>
    <recommendedName>
        <fullName evidence="7">UPF0056 membrane protein</fullName>
    </recommendedName>
</protein>
<dbReference type="EMBL" id="FCNW02000019">
    <property type="protein sequence ID" value="SAL46232.1"/>
    <property type="molecule type" value="Genomic_DNA"/>
</dbReference>
<comment type="similarity">
    <text evidence="2 7">Belongs to the UPF0056 (MarC) family.</text>
</comment>
<proteinExistence type="inferred from homology"/>
<feature type="transmembrane region" description="Helical" evidence="7">
    <location>
        <begin position="49"/>
        <end position="67"/>
    </location>
</feature>
<accession>A0A158HPA0</accession>
<dbReference type="PANTHER" id="PTHR33508:SF1">
    <property type="entry name" value="UPF0056 MEMBRANE PROTEIN YHCE"/>
    <property type="match status" value="1"/>
</dbReference>
<evidence type="ECO:0000313" key="9">
    <source>
        <dbReference type="Proteomes" id="UP000054977"/>
    </source>
</evidence>
<dbReference type="Pfam" id="PF01914">
    <property type="entry name" value="MarC"/>
    <property type="match status" value="1"/>
</dbReference>
<feature type="transmembrane region" description="Helical" evidence="7">
    <location>
        <begin position="73"/>
        <end position="99"/>
    </location>
</feature>
<sequence length="217" mass="22968">MPAYEVLQRPAMDLLKSFISLLALINPVGAIPFFLSLTAQQSGFEKRNTIRIASISVFCVIAVTGLLGQQIIAFFGISVGSLEVGGGIIMLLMAINMLNAQIGNTRSTPEERHEAELKDSVAVVPLAIPLLTGPGSISTVIVYSANAAHWYDRIGLIVIGAVLAGLCFGALNLAEPIARWVGRTGINIGTRLMGLMLSALAVEFIVDGLKALLPTLK</sequence>
<dbReference type="Proteomes" id="UP000054977">
    <property type="component" value="Unassembled WGS sequence"/>
</dbReference>
<comment type="subcellular location">
    <subcellularLocation>
        <location evidence="1 7">Cell membrane</location>
        <topology evidence="1 7">Multi-pass membrane protein</topology>
    </subcellularLocation>
</comment>
<feature type="transmembrane region" description="Helical" evidence="7">
    <location>
        <begin position="154"/>
        <end position="174"/>
    </location>
</feature>
<dbReference type="NCBIfam" id="TIGR00427">
    <property type="entry name" value="NAAT family transporter"/>
    <property type="match status" value="1"/>
</dbReference>
<dbReference type="PANTHER" id="PTHR33508">
    <property type="entry name" value="UPF0056 MEMBRANE PROTEIN YHCE"/>
    <property type="match status" value="1"/>
</dbReference>
<evidence type="ECO:0000256" key="1">
    <source>
        <dbReference type="ARBA" id="ARBA00004651"/>
    </source>
</evidence>
<reference evidence="8" key="1">
    <citation type="submission" date="2016-01" db="EMBL/GenBank/DDBJ databases">
        <authorList>
            <person name="Peeters C."/>
        </authorList>
    </citation>
    <scope>NUCLEOTIDE SEQUENCE [LARGE SCALE GENOMIC DNA]</scope>
    <source>
        <strain evidence="8">LMG 22934</strain>
    </source>
</reference>
<keyword evidence="4 7" id="KW-0812">Transmembrane</keyword>
<keyword evidence="9" id="KW-1185">Reference proteome</keyword>
<comment type="caution">
    <text evidence="8">The sequence shown here is derived from an EMBL/GenBank/DDBJ whole genome shotgun (WGS) entry which is preliminary data.</text>
</comment>
<dbReference type="GO" id="GO:0005886">
    <property type="term" value="C:plasma membrane"/>
    <property type="evidence" value="ECO:0007669"/>
    <property type="project" value="UniProtKB-SubCell"/>
</dbReference>
<dbReference type="STRING" id="326474.AWB65_03636"/>
<evidence type="ECO:0000256" key="2">
    <source>
        <dbReference type="ARBA" id="ARBA00009784"/>
    </source>
</evidence>
<gene>
    <name evidence="8" type="ORF">AWB65_03636</name>
</gene>
<feature type="transmembrane region" description="Helical" evidence="7">
    <location>
        <begin position="195"/>
        <end position="213"/>
    </location>
</feature>
<evidence type="ECO:0000256" key="6">
    <source>
        <dbReference type="ARBA" id="ARBA00023136"/>
    </source>
</evidence>
<evidence type="ECO:0000256" key="4">
    <source>
        <dbReference type="ARBA" id="ARBA00022692"/>
    </source>
</evidence>
<feature type="transmembrane region" description="Helical" evidence="7">
    <location>
        <begin position="18"/>
        <end position="37"/>
    </location>
</feature>
<name>A0A158HPA0_9BURK</name>
<evidence type="ECO:0000313" key="8">
    <source>
        <dbReference type="EMBL" id="SAL46232.1"/>
    </source>
</evidence>
<keyword evidence="6 7" id="KW-0472">Membrane</keyword>